<evidence type="ECO:0000256" key="2">
    <source>
        <dbReference type="SAM" id="Phobius"/>
    </source>
</evidence>
<protein>
    <submittedName>
        <fullName evidence="5">Uncharacterized protein LOC116193857</fullName>
    </submittedName>
</protein>
<dbReference type="GeneID" id="116193857"/>
<evidence type="ECO:0000313" key="4">
    <source>
        <dbReference type="Proteomes" id="UP000515151"/>
    </source>
</evidence>
<reference evidence="4" key="1">
    <citation type="journal article" date="2020" name="Plant Biotechnol. J.">
        <title>The pomegranate (Punica granatum L.) draft genome dissects genetic divergence between soft- and hard-seeded cultivars.</title>
        <authorList>
            <person name="Luo X."/>
            <person name="Li H."/>
            <person name="Wu Z."/>
            <person name="Yao W."/>
            <person name="Zhao P."/>
            <person name="Cao D."/>
            <person name="Yu H."/>
            <person name="Li K."/>
            <person name="Poudel K."/>
            <person name="Zhao D."/>
            <person name="Zhang F."/>
            <person name="Xia X."/>
            <person name="Chen L."/>
            <person name="Wang Q."/>
            <person name="Jing D."/>
            <person name="Cao S."/>
        </authorList>
    </citation>
    <scope>NUCLEOTIDE SEQUENCE [LARGE SCALE GENOMIC DNA]</scope>
    <source>
        <strain evidence="4">cv. Tunisia</strain>
    </source>
</reference>
<keyword evidence="2" id="KW-0812">Transmembrane</keyword>
<dbReference type="PANTHER" id="PTHR46656:SF3">
    <property type="entry name" value="PUTATIVE-RELATED"/>
    <property type="match status" value="1"/>
</dbReference>
<dbReference type="Proteomes" id="UP000515151">
    <property type="component" value="Chromosome 2"/>
</dbReference>
<dbReference type="RefSeq" id="XP_031378463.1">
    <property type="nucleotide sequence ID" value="XM_031522603.1"/>
</dbReference>
<feature type="domain" description="Glycosyl transferase family 1" evidence="3">
    <location>
        <begin position="403"/>
        <end position="508"/>
    </location>
</feature>
<dbReference type="OrthoDB" id="2193793at2759"/>
<dbReference type="GO" id="GO:0016757">
    <property type="term" value="F:glycosyltransferase activity"/>
    <property type="evidence" value="ECO:0007669"/>
    <property type="project" value="UniProtKB-KW"/>
</dbReference>
<organism evidence="4 5">
    <name type="scientific">Punica granatum</name>
    <name type="common">Pomegranate</name>
    <dbReference type="NCBI Taxonomy" id="22663"/>
    <lineage>
        <taxon>Eukaryota</taxon>
        <taxon>Viridiplantae</taxon>
        <taxon>Streptophyta</taxon>
        <taxon>Embryophyta</taxon>
        <taxon>Tracheophyta</taxon>
        <taxon>Spermatophyta</taxon>
        <taxon>Magnoliopsida</taxon>
        <taxon>eudicotyledons</taxon>
        <taxon>Gunneridae</taxon>
        <taxon>Pentapetalae</taxon>
        <taxon>rosids</taxon>
        <taxon>malvids</taxon>
        <taxon>Myrtales</taxon>
        <taxon>Lythraceae</taxon>
        <taxon>Punica</taxon>
    </lineage>
</organism>
<keyword evidence="1" id="KW-0808">Transferase</keyword>
<accession>A0A6P8CBK2</accession>
<name>A0A6P8CBK2_PUNGR</name>
<feature type="non-terminal residue" evidence="5">
    <location>
        <position position="1"/>
    </location>
</feature>
<evidence type="ECO:0000259" key="3">
    <source>
        <dbReference type="Pfam" id="PF00534"/>
    </source>
</evidence>
<dbReference type="InterPro" id="IPR001296">
    <property type="entry name" value="Glyco_trans_1"/>
</dbReference>
<proteinExistence type="predicted"/>
<keyword evidence="2" id="KW-0472">Membrane</keyword>
<evidence type="ECO:0000313" key="5">
    <source>
        <dbReference type="RefSeq" id="XP_031378463.1"/>
    </source>
</evidence>
<keyword evidence="2" id="KW-1133">Transmembrane helix</keyword>
<reference evidence="5" key="2">
    <citation type="submission" date="2025-08" db="UniProtKB">
        <authorList>
            <consortium name="RefSeq"/>
        </authorList>
    </citation>
    <scope>IDENTIFICATION</scope>
    <source>
        <tissue evidence="5">Leaf</tissue>
    </source>
</reference>
<feature type="transmembrane region" description="Helical" evidence="2">
    <location>
        <begin position="55"/>
        <end position="75"/>
    </location>
</feature>
<dbReference type="Pfam" id="PF00534">
    <property type="entry name" value="Glycos_transf_1"/>
    <property type="match status" value="1"/>
</dbReference>
<dbReference type="Gene3D" id="3.40.50.2000">
    <property type="entry name" value="Glycogen Phosphorylase B"/>
    <property type="match status" value="1"/>
</dbReference>
<keyword evidence="1" id="KW-0328">Glycosyltransferase</keyword>
<dbReference type="SUPFAM" id="SSF53756">
    <property type="entry name" value="UDP-Glycosyltransferase/glycogen phosphorylase"/>
    <property type="match status" value="1"/>
</dbReference>
<dbReference type="PANTHER" id="PTHR46656">
    <property type="entry name" value="PUTATIVE-RELATED"/>
    <property type="match status" value="1"/>
</dbReference>
<keyword evidence="4" id="KW-1185">Reference proteome</keyword>
<sequence length="535" mass="60887">FLPSKNGPIERFPIFVPAVTDSPFCSNFVSSDETQPHIRHPNPNQVPSRTSKSRLSFFFFSSTLVLLLAVSLGLASRTHFFKAHLLRSSLSSAPTRFQQILRPVLPLKPRQNPDSDGTNPSADPSHCVLWMAPFLSGGSYSSEAWSYVLSLHNHLRIKKSPKFKLGIEQHGDLESIEFWEGLPVEIRNLALELHRTQCAPDRTIFVCHSEPGAWYPPLFQTRPCAPYGYGHYRYVIGRTMFESDRVGLEHARRCNRMDYVWVPTDFHVRTFVSSGVDPAKVVKIMQPIDVEFFNPEKYWLMDLSSPGDLVLGERSKAQDLNGRKEFVFLSVKLEFRKGWDVLLSAYLREFDGADGVSLYLLTNPYHSDRNFGNKIVEFVDNSNMEKPRNGWAPIYVIGTHVLQSDLPRIYKAADAFVLPSRGEGWGRPLVGAMSMSLPVIATNWSGPTEYLTVENAYPLPLERMVEVVEGPFKGHLWAEPSVDELRRLMKHLVSSPEERKNRGRQARRDMIRRFSPGIVAEIVSEEIEKLLEGRE</sequence>
<gene>
    <name evidence="5" type="primary">LOC116193857</name>
</gene>
<dbReference type="AlphaFoldDB" id="A0A6P8CBK2"/>
<evidence type="ECO:0000256" key="1">
    <source>
        <dbReference type="ARBA" id="ARBA00022676"/>
    </source>
</evidence>